<dbReference type="PANTHER" id="PTHR43124:SF3">
    <property type="entry name" value="CHLORAMPHENICOL EFFLUX PUMP RV0191"/>
    <property type="match status" value="1"/>
</dbReference>
<dbReference type="Proteomes" id="UP000010847">
    <property type="component" value="Chromosome"/>
</dbReference>
<dbReference type="InterPro" id="IPR011701">
    <property type="entry name" value="MFS"/>
</dbReference>
<keyword evidence="6 7" id="KW-0472">Membrane</keyword>
<dbReference type="GO" id="GO:0022857">
    <property type="term" value="F:transmembrane transporter activity"/>
    <property type="evidence" value="ECO:0007669"/>
    <property type="project" value="InterPro"/>
</dbReference>
<feature type="transmembrane region" description="Helical" evidence="7">
    <location>
        <begin position="32"/>
        <end position="48"/>
    </location>
</feature>
<feature type="transmembrane region" description="Helical" evidence="7">
    <location>
        <begin position="6"/>
        <end position="25"/>
    </location>
</feature>
<dbReference type="Gene3D" id="1.20.1250.20">
    <property type="entry name" value="MFS general substrate transporter like domains"/>
    <property type="match status" value="2"/>
</dbReference>
<feature type="transmembrane region" description="Helical" evidence="7">
    <location>
        <begin position="230"/>
        <end position="247"/>
    </location>
</feature>
<dbReference type="SUPFAM" id="SSF103473">
    <property type="entry name" value="MFS general substrate transporter"/>
    <property type="match status" value="1"/>
</dbReference>
<feature type="domain" description="Major facilitator superfamily (MFS) profile" evidence="8">
    <location>
        <begin position="1"/>
        <end position="341"/>
    </location>
</feature>
<dbReference type="HOGENOM" id="CLU_789233_0_0_9"/>
<gene>
    <name evidence="9" type="ORF">DESME_13350</name>
</gene>
<dbReference type="PROSITE" id="PS00216">
    <property type="entry name" value="SUGAR_TRANSPORT_1"/>
    <property type="match status" value="1"/>
</dbReference>
<keyword evidence="4 7" id="KW-0812">Transmembrane</keyword>
<proteinExistence type="predicted"/>
<reference evidence="9 10" key="1">
    <citation type="submission" date="2013-12" db="EMBL/GenBank/DDBJ databases">
        <authorList>
            <consortium name="DOE Joint Genome Institute"/>
            <person name="Smidt H."/>
            <person name="Huntemann M."/>
            <person name="Han J."/>
            <person name="Chen A."/>
            <person name="Kyrpides N."/>
            <person name="Mavromatis K."/>
            <person name="Markowitz V."/>
            <person name="Palaniappan K."/>
            <person name="Ivanova N."/>
            <person name="Schaumberg A."/>
            <person name="Pati A."/>
            <person name="Liolios K."/>
            <person name="Nordberg H.P."/>
            <person name="Cantor M.N."/>
            <person name="Hua S.X."/>
            <person name="Woyke T."/>
        </authorList>
    </citation>
    <scope>NUCLEOTIDE SEQUENCE [LARGE SCALE GENOMIC DNA]</scope>
    <source>
        <strain evidence="10">DSM 15288</strain>
    </source>
</reference>
<keyword evidence="3" id="KW-1003">Cell membrane</keyword>
<dbReference type="InterPro" id="IPR020846">
    <property type="entry name" value="MFS_dom"/>
</dbReference>
<comment type="subcellular location">
    <subcellularLocation>
        <location evidence="1">Cell membrane</location>
        <topology evidence="1">Multi-pass membrane protein</topology>
    </subcellularLocation>
</comment>
<evidence type="ECO:0000256" key="3">
    <source>
        <dbReference type="ARBA" id="ARBA00022475"/>
    </source>
</evidence>
<feature type="transmembrane region" description="Helical" evidence="7">
    <location>
        <begin position="316"/>
        <end position="335"/>
    </location>
</feature>
<feature type="transmembrane region" description="Helical" evidence="7">
    <location>
        <begin position="166"/>
        <end position="191"/>
    </location>
</feature>
<keyword evidence="2" id="KW-0813">Transport</keyword>
<evidence type="ECO:0000256" key="5">
    <source>
        <dbReference type="ARBA" id="ARBA00022989"/>
    </source>
</evidence>
<dbReference type="InterPro" id="IPR005829">
    <property type="entry name" value="Sugar_transporter_CS"/>
</dbReference>
<dbReference type="KEGG" id="dmt:DESME_13350"/>
<evidence type="ECO:0000256" key="4">
    <source>
        <dbReference type="ARBA" id="ARBA00022692"/>
    </source>
</evidence>
<dbReference type="eggNOG" id="COG2814">
    <property type="taxonomic scope" value="Bacteria"/>
</dbReference>
<dbReference type="PANTHER" id="PTHR43124">
    <property type="entry name" value="PURINE EFFLUX PUMP PBUE"/>
    <property type="match status" value="1"/>
</dbReference>
<dbReference type="Pfam" id="PF07690">
    <property type="entry name" value="MFS_1"/>
    <property type="match status" value="1"/>
</dbReference>
<evidence type="ECO:0000313" key="9">
    <source>
        <dbReference type="EMBL" id="AHF08666.1"/>
    </source>
</evidence>
<keyword evidence="10" id="KW-1185">Reference proteome</keyword>
<dbReference type="GO" id="GO:0005886">
    <property type="term" value="C:plasma membrane"/>
    <property type="evidence" value="ECO:0007669"/>
    <property type="project" value="UniProtKB-SubCell"/>
</dbReference>
<feature type="transmembrane region" description="Helical" evidence="7">
    <location>
        <begin position="125"/>
        <end position="145"/>
    </location>
</feature>
<feature type="transmembrane region" description="Helical" evidence="7">
    <location>
        <begin position="288"/>
        <end position="310"/>
    </location>
</feature>
<keyword evidence="5 7" id="KW-1133">Transmembrane helix</keyword>
<evidence type="ECO:0000259" key="8">
    <source>
        <dbReference type="PROSITE" id="PS50850"/>
    </source>
</evidence>
<feature type="transmembrane region" description="Helical" evidence="7">
    <location>
        <begin position="253"/>
        <end position="276"/>
    </location>
</feature>
<evidence type="ECO:0000256" key="2">
    <source>
        <dbReference type="ARBA" id="ARBA00022448"/>
    </source>
</evidence>
<evidence type="ECO:0000313" key="10">
    <source>
        <dbReference type="Proteomes" id="UP000010847"/>
    </source>
</evidence>
<protein>
    <recommendedName>
        <fullName evidence="8">Major facilitator superfamily (MFS) profile domain-containing protein</fullName>
    </recommendedName>
</protein>
<feature type="transmembrane region" description="Helical" evidence="7">
    <location>
        <begin position="54"/>
        <end position="80"/>
    </location>
</feature>
<evidence type="ECO:0000256" key="7">
    <source>
        <dbReference type="SAM" id="Phobius"/>
    </source>
</evidence>
<dbReference type="AlphaFoldDB" id="W0EHZ5"/>
<dbReference type="EMBL" id="CP007032">
    <property type="protein sequence ID" value="AHF08666.1"/>
    <property type="molecule type" value="Genomic_DNA"/>
</dbReference>
<organism evidence="9 10">
    <name type="scientific">Desulfitobacterium metallireducens DSM 15288</name>
    <dbReference type="NCBI Taxonomy" id="871968"/>
    <lineage>
        <taxon>Bacteria</taxon>
        <taxon>Bacillati</taxon>
        <taxon>Bacillota</taxon>
        <taxon>Clostridia</taxon>
        <taxon>Eubacteriales</taxon>
        <taxon>Desulfitobacteriaceae</taxon>
        <taxon>Desulfitobacterium</taxon>
    </lineage>
</organism>
<dbReference type="InterPro" id="IPR050189">
    <property type="entry name" value="MFS_Efflux_Transporters"/>
</dbReference>
<sequence length="351" mass="38769">MQVTGLFSVFSLGLVIMRLLIGYIADKAGRKPVFVLGLIFYTLSYFIYSNAKMISLIYIGRGLQAIASAFISISSYSMIADLNMKNNAHNFGKVDSYSEKGGLLGIILCFFVLNTPKLVDGWSVLFMICAIASIIAVIYSIIILNETKPILNKDFLNISLPTKKNNIIIFNLIISIFTSIVSAIFVLYLQSRFNSNLLQIGVAFLLPTVIIAFASPKLGRISDNIGSKKILVTSLSTLIFILLILPYTDNVYLYGVVWTVYCIAVTLIGITLNGVYVEDIAEEIRGTAIGKLTMGANIGTVIGPIIGGLAFQEISIQAPFFISSIGFAILLMLYMKYNKIRSQRRIKYRSY</sequence>
<dbReference type="STRING" id="871968.DESME_13350"/>
<name>W0EHZ5_9FIRM</name>
<accession>W0EHZ5</accession>
<evidence type="ECO:0000256" key="1">
    <source>
        <dbReference type="ARBA" id="ARBA00004651"/>
    </source>
</evidence>
<dbReference type="InterPro" id="IPR036259">
    <property type="entry name" value="MFS_trans_sf"/>
</dbReference>
<dbReference type="PROSITE" id="PS50850">
    <property type="entry name" value="MFS"/>
    <property type="match status" value="1"/>
</dbReference>
<evidence type="ECO:0000256" key="6">
    <source>
        <dbReference type="ARBA" id="ARBA00023136"/>
    </source>
</evidence>
<feature type="transmembrane region" description="Helical" evidence="7">
    <location>
        <begin position="197"/>
        <end position="218"/>
    </location>
</feature>